<evidence type="ECO:0000256" key="1">
    <source>
        <dbReference type="ARBA" id="ARBA00022490"/>
    </source>
</evidence>
<dbReference type="Pfam" id="PF01926">
    <property type="entry name" value="MMR_HSR1"/>
    <property type="match status" value="1"/>
</dbReference>
<dbReference type="InterPro" id="IPR016496">
    <property type="entry name" value="GTPase_HflX"/>
</dbReference>
<dbReference type="GO" id="GO:0046872">
    <property type="term" value="F:metal ion binding"/>
    <property type="evidence" value="ECO:0007669"/>
    <property type="project" value="UniProtKB-KW"/>
</dbReference>
<feature type="binding site" evidence="7">
    <location>
        <begin position="342"/>
        <end position="344"/>
    </location>
    <ligand>
        <name>GTP</name>
        <dbReference type="ChEBI" id="CHEBI:37565"/>
    </ligand>
</feature>
<comment type="function">
    <text evidence="6">GTPase that associates with the 50S ribosomal subunit and may have a role during protein synthesis or ribosome biogenesis.</text>
</comment>
<keyword evidence="3 6" id="KW-0547">Nucleotide-binding</keyword>
<dbReference type="Proteomes" id="UP001243195">
    <property type="component" value="Unassembled WGS sequence"/>
</dbReference>
<dbReference type="AlphaFoldDB" id="A0AAW8JFF5"/>
<dbReference type="GO" id="GO:0043022">
    <property type="term" value="F:ribosome binding"/>
    <property type="evidence" value="ECO:0007669"/>
    <property type="project" value="TreeGrafter"/>
</dbReference>
<dbReference type="HAMAP" id="MF_00900">
    <property type="entry name" value="GTPase_HflX"/>
    <property type="match status" value="1"/>
</dbReference>
<comment type="cofactor">
    <cofactor evidence="8">
        <name>Mg(2+)</name>
        <dbReference type="ChEBI" id="CHEBI:18420"/>
    </cofactor>
</comment>
<feature type="binding site" evidence="7">
    <location>
        <begin position="230"/>
        <end position="234"/>
    </location>
    <ligand>
        <name>GTP</name>
        <dbReference type="ChEBI" id="CHEBI:37565"/>
    </ligand>
</feature>
<dbReference type="InterPro" id="IPR030394">
    <property type="entry name" value="G_HFLX_dom"/>
</dbReference>
<dbReference type="SUPFAM" id="SSF52540">
    <property type="entry name" value="P-loop containing nucleoside triphosphate hydrolases"/>
    <property type="match status" value="1"/>
</dbReference>
<evidence type="ECO:0000256" key="7">
    <source>
        <dbReference type="PIRSR" id="PIRSR006809-1"/>
    </source>
</evidence>
<dbReference type="InterPro" id="IPR027417">
    <property type="entry name" value="P-loop_NTPase"/>
</dbReference>
<comment type="subcellular location">
    <subcellularLocation>
        <location evidence="6">Cytoplasm</location>
    </subcellularLocation>
    <text evidence="6">May associate with membranes.</text>
</comment>
<feature type="domain" description="Hflx-type G" evidence="9">
    <location>
        <begin position="199"/>
        <end position="364"/>
    </location>
</feature>
<evidence type="ECO:0000256" key="6">
    <source>
        <dbReference type="HAMAP-Rule" id="MF_00900"/>
    </source>
</evidence>
<dbReference type="NCBIfam" id="TIGR03156">
    <property type="entry name" value="GTP_HflX"/>
    <property type="match status" value="1"/>
</dbReference>
<dbReference type="InterPro" id="IPR032305">
    <property type="entry name" value="GTP-bd_M"/>
</dbReference>
<evidence type="ECO:0000256" key="3">
    <source>
        <dbReference type="ARBA" id="ARBA00022741"/>
    </source>
</evidence>
<name>A0AAW8JFF5_9GAMM</name>
<proteinExistence type="inferred from homology"/>
<comment type="similarity">
    <text evidence="6">Belongs to the TRAFAC class OBG-HflX-like GTPase superfamily. HflX GTPase family.</text>
</comment>
<dbReference type="PROSITE" id="PS51705">
    <property type="entry name" value="G_HFLX"/>
    <property type="match status" value="1"/>
</dbReference>
<evidence type="ECO:0000256" key="2">
    <source>
        <dbReference type="ARBA" id="ARBA00022723"/>
    </source>
</evidence>
<keyword evidence="4 8" id="KW-0460">Magnesium</keyword>
<dbReference type="InterPro" id="IPR025121">
    <property type="entry name" value="GTPase_HflX_N"/>
</dbReference>
<accession>A0AAW8JFF5</accession>
<dbReference type="GO" id="GO:0005525">
    <property type="term" value="F:GTP binding"/>
    <property type="evidence" value="ECO:0007669"/>
    <property type="project" value="UniProtKB-UniRule"/>
</dbReference>
<dbReference type="FunFam" id="3.40.50.300:FF:000173">
    <property type="entry name" value="GTPase HflX"/>
    <property type="match status" value="1"/>
</dbReference>
<evidence type="ECO:0000313" key="11">
    <source>
        <dbReference type="Proteomes" id="UP001243195"/>
    </source>
</evidence>
<dbReference type="PANTHER" id="PTHR10229">
    <property type="entry name" value="GTP-BINDING PROTEIN HFLX"/>
    <property type="match status" value="1"/>
</dbReference>
<evidence type="ECO:0000259" key="9">
    <source>
        <dbReference type="PROSITE" id="PS51705"/>
    </source>
</evidence>
<dbReference type="GO" id="GO:0005737">
    <property type="term" value="C:cytoplasm"/>
    <property type="evidence" value="ECO:0007669"/>
    <property type="project" value="UniProtKB-SubCell"/>
</dbReference>
<dbReference type="CDD" id="cd01878">
    <property type="entry name" value="HflX"/>
    <property type="match status" value="1"/>
</dbReference>
<evidence type="ECO:0000313" key="10">
    <source>
        <dbReference type="EMBL" id="MDQ9070371.1"/>
    </source>
</evidence>
<keyword evidence="1 6" id="KW-0963">Cytoplasm</keyword>
<dbReference type="PIRSF" id="PIRSF006809">
    <property type="entry name" value="GTP-binding_hflX_prd"/>
    <property type="match status" value="1"/>
</dbReference>
<dbReference type="SUPFAM" id="SSF54980">
    <property type="entry name" value="EF-G C-terminal domain-like"/>
    <property type="match status" value="1"/>
</dbReference>
<feature type="binding site" evidence="7">
    <location>
        <begin position="205"/>
        <end position="212"/>
    </location>
    <ligand>
        <name>GTP</name>
        <dbReference type="ChEBI" id="CHEBI:37565"/>
    </ligand>
</feature>
<dbReference type="PANTHER" id="PTHR10229:SF0">
    <property type="entry name" value="GTP-BINDING PROTEIN 6-RELATED"/>
    <property type="match status" value="1"/>
</dbReference>
<evidence type="ECO:0000256" key="8">
    <source>
        <dbReference type="PIRSR" id="PIRSR006809-2"/>
    </source>
</evidence>
<dbReference type="InterPro" id="IPR035647">
    <property type="entry name" value="EFG_III/V"/>
</dbReference>
<comment type="caution">
    <text evidence="10">The sequence shown here is derived from an EMBL/GenBank/DDBJ whole genome shotgun (WGS) entry which is preliminary data.</text>
</comment>
<evidence type="ECO:0000256" key="4">
    <source>
        <dbReference type="ARBA" id="ARBA00022842"/>
    </source>
</evidence>
<dbReference type="EMBL" id="JAVIDA010000002">
    <property type="protein sequence ID" value="MDQ9070371.1"/>
    <property type="molecule type" value="Genomic_DNA"/>
</dbReference>
<dbReference type="Pfam" id="PF13167">
    <property type="entry name" value="GTP-bdg_N"/>
    <property type="match status" value="1"/>
</dbReference>
<keyword evidence="10" id="KW-0378">Hydrolase</keyword>
<keyword evidence="2 8" id="KW-0479">Metal-binding</keyword>
<comment type="subunit">
    <text evidence="6">Monomer. Associates with the 50S ribosomal subunit.</text>
</comment>
<dbReference type="Pfam" id="PF16360">
    <property type="entry name" value="GTP-bdg_M"/>
    <property type="match status" value="1"/>
</dbReference>
<dbReference type="GO" id="GO:0003924">
    <property type="term" value="F:GTPase activity"/>
    <property type="evidence" value="ECO:0007669"/>
    <property type="project" value="UniProtKB-UniRule"/>
</dbReference>
<dbReference type="Gene3D" id="3.40.50.11060">
    <property type="entry name" value="GTPase HflX, N-terminal domain"/>
    <property type="match status" value="1"/>
</dbReference>
<dbReference type="RefSeq" id="WP_308956236.1">
    <property type="nucleotide sequence ID" value="NZ_JAVICY010000013.1"/>
</dbReference>
<dbReference type="FunFam" id="3.40.50.11060:FF:000001">
    <property type="entry name" value="GTPase HflX"/>
    <property type="match status" value="1"/>
</dbReference>
<reference evidence="10" key="1">
    <citation type="submission" date="2023-08" db="EMBL/GenBank/DDBJ databases">
        <title>Emergence of clinically-relevant ST2 carbapenem-resistant Acinetobacter baumannii strains in hospital sewages in Zhejiang, East of China.</title>
        <authorList>
            <person name="Kaichao C."/>
            <person name="Zhang R."/>
        </authorList>
    </citation>
    <scope>NUCLEOTIDE SEQUENCE</scope>
    <source>
        <strain evidence="10">M-SY-60</strain>
    </source>
</reference>
<dbReference type="PRINTS" id="PR00326">
    <property type="entry name" value="GTP1OBG"/>
</dbReference>
<feature type="binding site" evidence="8">
    <location>
        <position position="232"/>
    </location>
    <ligand>
        <name>Mg(2+)</name>
        <dbReference type="ChEBI" id="CHEBI:18420"/>
    </ligand>
</feature>
<feature type="binding site" evidence="8">
    <location>
        <position position="212"/>
    </location>
    <ligand>
        <name>Mg(2+)</name>
        <dbReference type="ChEBI" id="CHEBI:18420"/>
    </ligand>
</feature>
<sequence length="443" mass="49512">MEYFDRHQGGERAILVSVSVQLLDDLDAEEFSLLAKSAGAEILEHMHASRIKPDPKLFVGSGKAEELAELVKSLEAELAIFDHSLSPAQERNLERILQCRVVDRTGLILDIFAQRARTHEGKLQVELAQLEHLSSRLVRGWTHLERQKGGIGLRGPGESQLETDRRLLRIRMGQLKDKLEKVRQTRVQGRAARQKASVPTVSLVGYTNAGKSTLFNILADSEVYAANQLFATLDPTLRRLNWDGIGALVLADTVGFVRNLPHSLVESFKATLEETLEATLLLHVIDSSSPDMLEQIDAVESVLKEIGADVPVLRIYNKIDQSGDEAKIIYAKPHLPDRVYVSAHTGQGLDLLKQAVQECLMGQIQTFDIVLKPSYGKLRTQLYALNVIQSENYDDEGNLHLSVSMAPHKLEQLIKQAHLPIDQILGDKAKQFHRPLEEFEIKS</sequence>
<dbReference type="Gene3D" id="3.40.50.300">
    <property type="entry name" value="P-loop containing nucleotide triphosphate hydrolases"/>
    <property type="match status" value="1"/>
</dbReference>
<dbReference type="Gene3D" id="6.10.250.2860">
    <property type="match status" value="1"/>
</dbReference>
<organism evidence="10 11">
    <name type="scientific">Acinetobacter gerneri</name>
    <dbReference type="NCBI Taxonomy" id="202952"/>
    <lineage>
        <taxon>Bacteria</taxon>
        <taxon>Pseudomonadati</taxon>
        <taxon>Pseudomonadota</taxon>
        <taxon>Gammaproteobacteria</taxon>
        <taxon>Moraxellales</taxon>
        <taxon>Moraxellaceae</taxon>
        <taxon>Acinetobacter</taxon>
    </lineage>
</organism>
<dbReference type="InterPro" id="IPR006073">
    <property type="entry name" value="GTP-bd"/>
</dbReference>
<protein>
    <recommendedName>
        <fullName evidence="6">GTPase HflX</fullName>
    </recommendedName>
    <alternativeName>
        <fullName evidence="6">GTP-binding protein HflX</fullName>
    </alternativeName>
</protein>
<feature type="binding site" evidence="7">
    <location>
        <begin position="317"/>
        <end position="320"/>
    </location>
    <ligand>
        <name>GTP</name>
        <dbReference type="ChEBI" id="CHEBI:37565"/>
    </ligand>
</feature>
<gene>
    <name evidence="6 10" type="primary">hflX</name>
    <name evidence="10" type="ORF">RFH51_02705</name>
</gene>
<dbReference type="GO" id="GO:0097216">
    <property type="term" value="F:guanosine tetraphosphate binding"/>
    <property type="evidence" value="ECO:0007669"/>
    <property type="project" value="UniProtKB-ARBA"/>
</dbReference>
<evidence type="ECO:0000256" key="5">
    <source>
        <dbReference type="ARBA" id="ARBA00023134"/>
    </source>
</evidence>
<dbReference type="InterPro" id="IPR042108">
    <property type="entry name" value="GTPase_HflX_N_sf"/>
</dbReference>
<feature type="binding site" evidence="7">
    <location>
        <begin position="252"/>
        <end position="255"/>
    </location>
    <ligand>
        <name>GTP</name>
        <dbReference type="ChEBI" id="CHEBI:37565"/>
    </ligand>
</feature>
<keyword evidence="5 6" id="KW-0342">GTP-binding</keyword>
<dbReference type="NCBIfam" id="NF008280">
    <property type="entry name" value="PRK11058.1"/>
    <property type="match status" value="1"/>
</dbReference>